<evidence type="ECO:0000313" key="1">
    <source>
        <dbReference type="EMBL" id="MED6212523.1"/>
    </source>
</evidence>
<sequence length="95" mass="11468">MKSFRQTHRWLRPRHVVDTITHTRPELRHHRLKPLSVATLDAHDFLRSSEVYAGTVLEDLHFELDEWSLQEIVNELKKLGYKGYTKFWYVHRDAN</sequence>
<dbReference type="Proteomes" id="UP001341840">
    <property type="component" value="Unassembled WGS sequence"/>
</dbReference>
<dbReference type="EMBL" id="JASCZI010243015">
    <property type="protein sequence ID" value="MED6212523.1"/>
    <property type="molecule type" value="Genomic_DNA"/>
</dbReference>
<comment type="caution">
    <text evidence="1">The sequence shown here is derived from an EMBL/GenBank/DDBJ whole genome shotgun (WGS) entry which is preliminary data.</text>
</comment>
<protein>
    <submittedName>
        <fullName evidence="1">Uncharacterized protein</fullName>
    </submittedName>
</protein>
<keyword evidence="2" id="KW-1185">Reference proteome</keyword>
<accession>A0ABU6YUC2</accession>
<reference evidence="1 2" key="1">
    <citation type="journal article" date="2023" name="Plants (Basel)">
        <title>Bridging the Gap: Combining Genomics and Transcriptomics Approaches to Understand Stylosanthes scabra, an Orphan Legume from the Brazilian Caatinga.</title>
        <authorList>
            <person name="Ferreira-Neto J.R.C."/>
            <person name="da Silva M.D."/>
            <person name="Binneck E."/>
            <person name="de Melo N.F."/>
            <person name="da Silva R.H."/>
            <person name="de Melo A.L.T.M."/>
            <person name="Pandolfi V."/>
            <person name="Bustamante F.O."/>
            <person name="Brasileiro-Vidal A.C."/>
            <person name="Benko-Iseppon A.M."/>
        </authorList>
    </citation>
    <scope>NUCLEOTIDE SEQUENCE [LARGE SCALE GENOMIC DNA]</scope>
    <source>
        <tissue evidence="1">Leaves</tissue>
    </source>
</reference>
<gene>
    <name evidence="1" type="ORF">PIB30_084230</name>
</gene>
<name>A0ABU6YUC2_9FABA</name>
<organism evidence="1 2">
    <name type="scientific">Stylosanthes scabra</name>
    <dbReference type="NCBI Taxonomy" id="79078"/>
    <lineage>
        <taxon>Eukaryota</taxon>
        <taxon>Viridiplantae</taxon>
        <taxon>Streptophyta</taxon>
        <taxon>Embryophyta</taxon>
        <taxon>Tracheophyta</taxon>
        <taxon>Spermatophyta</taxon>
        <taxon>Magnoliopsida</taxon>
        <taxon>eudicotyledons</taxon>
        <taxon>Gunneridae</taxon>
        <taxon>Pentapetalae</taxon>
        <taxon>rosids</taxon>
        <taxon>fabids</taxon>
        <taxon>Fabales</taxon>
        <taxon>Fabaceae</taxon>
        <taxon>Papilionoideae</taxon>
        <taxon>50 kb inversion clade</taxon>
        <taxon>dalbergioids sensu lato</taxon>
        <taxon>Dalbergieae</taxon>
        <taxon>Pterocarpus clade</taxon>
        <taxon>Stylosanthes</taxon>
    </lineage>
</organism>
<proteinExistence type="predicted"/>
<evidence type="ECO:0000313" key="2">
    <source>
        <dbReference type="Proteomes" id="UP001341840"/>
    </source>
</evidence>